<feature type="signal peptide" evidence="8">
    <location>
        <begin position="1"/>
        <end position="23"/>
    </location>
</feature>
<feature type="disulfide bond" evidence="6">
    <location>
        <begin position="209"/>
        <end position="252"/>
    </location>
</feature>
<evidence type="ECO:0000313" key="10">
    <source>
        <dbReference type="EMBL" id="KAL2104357.1"/>
    </source>
</evidence>
<evidence type="ECO:0000256" key="1">
    <source>
        <dbReference type="ARBA" id="ARBA00022659"/>
    </source>
</evidence>
<dbReference type="PROSITE" id="PS50923">
    <property type="entry name" value="SUSHI"/>
    <property type="match status" value="6"/>
</dbReference>
<keyword evidence="4 6" id="KW-1015">Disulfide bond</keyword>
<feature type="disulfide bond" evidence="6">
    <location>
        <begin position="356"/>
        <end position="383"/>
    </location>
</feature>
<dbReference type="InterPro" id="IPR035976">
    <property type="entry name" value="Sushi/SCR/CCP_sf"/>
</dbReference>
<keyword evidence="11" id="KW-1185">Reference proteome</keyword>
<dbReference type="Gene3D" id="2.10.70.10">
    <property type="entry name" value="Complement Module, domain 1"/>
    <property type="match status" value="6"/>
</dbReference>
<evidence type="ECO:0000313" key="11">
    <source>
        <dbReference type="Proteomes" id="UP001591681"/>
    </source>
</evidence>
<evidence type="ECO:0000256" key="6">
    <source>
        <dbReference type="PROSITE-ProRule" id="PRU00302"/>
    </source>
</evidence>
<keyword evidence="5" id="KW-0325">Glycoprotein</keyword>
<feature type="domain" description="Sushi" evidence="9">
    <location>
        <begin position="266"/>
        <end position="324"/>
    </location>
</feature>
<organism evidence="10 11">
    <name type="scientific">Coilia grayii</name>
    <name type="common">Gray's grenadier anchovy</name>
    <dbReference type="NCBI Taxonomy" id="363190"/>
    <lineage>
        <taxon>Eukaryota</taxon>
        <taxon>Metazoa</taxon>
        <taxon>Chordata</taxon>
        <taxon>Craniata</taxon>
        <taxon>Vertebrata</taxon>
        <taxon>Euteleostomi</taxon>
        <taxon>Actinopterygii</taxon>
        <taxon>Neopterygii</taxon>
        <taxon>Teleostei</taxon>
        <taxon>Clupei</taxon>
        <taxon>Clupeiformes</taxon>
        <taxon>Clupeoidei</taxon>
        <taxon>Engraulidae</taxon>
        <taxon>Coilinae</taxon>
        <taxon>Coilia</taxon>
    </lineage>
</organism>
<dbReference type="PANTHER" id="PTHR46393">
    <property type="entry name" value="SUSHI DOMAIN-CONTAINING PROTEIN"/>
    <property type="match status" value="1"/>
</dbReference>
<dbReference type="Pfam" id="PF00084">
    <property type="entry name" value="Sushi"/>
    <property type="match status" value="6"/>
</dbReference>
<protein>
    <recommendedName>
        <fullName evidence="9">Sushi domain-containing protein</fullName>
    </recommendedName>
</protein>
<reference evidence="10 11" key="1">
    <citation type="submission" date="2024-09" db="EMBL/GenBank/DDBJ databases">
        <title>A chromosome-level genome assembly of Gray's grenadier anchovy, Coilia grayii.</title>
        <authorList>
            <person name="Fu Z."/>
        </authorList>
    </citation>
    <scope>NUCLEOTIDE SEQUENCE [LARGE SCALE GENOMIC DNA]</scope>
    <source>
        <strain evidence="10">G4</strain>
        <tissue evidence="10">Muscle</tissue>
    </source>
</reference>
<accession>A0ABD1KYX4</accession>
<evidence type="ECO:0000256" key="5">
    <source>
        <dbReference type="ARBA" id="ARBA00023180"/>
    </source>
</evidence>
<evidence type="ECO:0000256" key="7">
    <source>
        <dbReference type="SAM" id="MobiDB-lite"/>
    </source>
</evidence>
<evidence type="ECO:0000259" key="9">
    <source>
        <dbReference type="PROSITE" id="PS50923"/>
    </source>
</evidence>
<gene>
    <name evidence="10" type="ORF">ACEWY4_001225</name>
</gene>
<dbReference type="SUPFAM" id="SSF57535">
    <property type="entry name" value="Complement control module/SCR domain"/>
    <property type="match status" value="6"/>
</dbReference>
<comment type="caution">
    <text evidence="10">The sequence shown here is derived from an EMBL/GenBank/DDBJ whole genome shotgun (WGS) entry which is preliminary data.</text>
</comment>
<dbReference type="AlphaFoldDB" id="A0ABD1KYX4"/>
<dbReference type="InterPro" id="IPR000436">
    <property type="entry name" value="Sushi_SCR_CCP_dom"/>
</dbReference>
<feature type="compositionally biased region" description="Polar residues" evidence="7">
    <location>
        <begin position="444"/>
        <end position="454"/>
    </location>
</feature>
<proteinExistence type="predicted"/>
<feature type="region of interest" description="Disordered" evidence="7">
    <location>
        <begin position="430"/>
        <end position="454"/>
    </location>
</feature>
<feature type="domain" description="Sushi" evidence="9">
    <location>
        <begin position="148"/>
        <end position="206"/>
    </location>
</feature>
<feature type="domain" description="Sushi" evidence="9">
    <location>
        <begin position="23"/>
        <end position="88"/>
    </location>
</feature>
<evidence type="ECO:0000256" key="3">
    <source>
        <dbReference type="ARBA" id="ARBA00022737"/>
    </source>
</evidence>
<sequence>MQVTKTFMGSLWIFLLIPADVEGQCTKPTMTENAVIHEDYILTEIFDEKSTIKVKCHPGYEPTSTSPRRLTCENGQWIPRPEKFTCQKKTCGNPGDIENGIYNYLNGNEFGDTIKAVCKTGYYILGSETRVCMANREWDGQPPVCEVVKCGPPPDVPNGQTRLPLEEEYDYGQVVQYVCADGYTLLGGTVHCLQNGSWSSTLRCIVVDCKRPDIANARRIEGGSGPYRYRDTLRYECNVGYRMTNNTDRTVCLEMGWSPTLVCEEVKCPSLKSTNVIITEGGVGPYRHGSVVRYQCQTGHALVGDSQLKCGLDGQWSSDPVCLKVTECRQLSHTNASIIKGGDGPYKVNDVLEYKCPAENKMIGNPELKCQSDGRWSSDPPYCEGNSSGWETTLGVCATVFCGGVVGGGAGAYWWNKKNSRKTASAVEGEDINLNSDRDPECVIQSSGTQTQTA</sequence>
<keyword evidence="1 6" id="KW-0768">Sushi</keyword>
<evidence type="ECO:0000256" key="4">
    <source>
        <dbReference type="ARBA" id="ARBA00023157"/>
    </source>
</evidence>
<dbReference type="SMART" id="SM00032">
    <property type="entry name" value="CCP"/>
    <property type="match status" value="6"/>
</dbReference>
<evidence type="ECO:0000256" key="8">
    <source>
        <dbReference type="SAM" id="SignalP"/>
    </source>
</evidence>
<feature type="domain" description="Sushi" evidence="9">
    <location>
        <begin position="326"/>
        <end position="385"/>
    </location>
</feature>
<feature type="domain" description="Sushi" evidence="9">
    <location>
        <begin position="207"/>
        <end position="265"/>
    </location>
</feature>
<comment type="caution">
    <text evidence="6">Lacks conserved residue(s) required for the propagation of feature annotation.</text>
</comment>
<feature type="disulfide bond" evidence="6">
    <location>
        <begin position="118"/>
        <end position="145"/>
    </location>
</feature>
<keyword evidence="3" id="KW-0677">Repeat</keyword>
<dbReference type="PANTHER" id="PTHR46393:SF7">
    <property type="entry name" value="COMPLEMENT C2"/>
    <property type="match status" value="1"/>
</dbReference>
<dbReference type="Proteomes" id="UP001591681">
    <property type="component" value="Unassembled WGS sequence"/>
</dbReference>
<dbReference type="EMBL" id="JBHFQA010000001">
    <property type="protein sequence ID" value="KAL2104357.1"/>
    <property type="molecule type" value="Genomic_DNA"/>
</dbReference>
<keyword evidence="2 8" id="KW-0732">Signal</keyword>
<dbReference type="CDD" id="cd00033">
    <property type="entry name" value="CCP"/>
    <property type="match status" value="6"/>
</dbReference>
<feature type="domain" description="Sushi" evidence="9">
    <location>
        <begin position="89"/>
        <end position="147"/>
    </location>
</feature>
<feature type="chain" id="PRO_5044868034" description="Sushi domain-containing protein" evidence="8">
    <location>
        <begin position="24"/>
        <end position="454"/>
    </location>
</feature>
<name>A0ABD1KYX4_9TELE</name>
<evidence type="ECO:0000256" key="2">
    <source>
        <dbReference type="ARBA" id="ARBA00022729"/>
    </source>
</evidence>